<name>A0A1T5P774_9BACT</name>
<dbReference type="STRING" id="393003.SAMN05660461_4333"/>
<dbReference type="EMBL" id="FUZZ01000003">
    <property type="protein sequence ID" value="SKD08457.1"/>
    <property type="molecule type" value="Genomic_DNA"/>
</dbReference>
<organism evidence="2 3">
    <name type="scientific">Chitinophaga ginsengisegetis</name>
    <dbReference type="NCBI Taxonomy" id="393003"/>
    <lineage>
        <taxon>Bacteria</taxon>
        <taxon>Pseudomonadati</taxon>
        <taxon>Bacteroidota</taxon>
        <taxon>Chitinophagia</taxon>
        <taxon>Chitinophagales</taxon>
        <taxon>Chitinophagaceae</taxon>
        <taxon>Chitinophaga</taxon>
    </lineage>
</organism>
<sequence>MGTLNNGRYIQGISKQWSANILLIDALALPTQIRPGKSNPSLQEADQPFHRMD</sequence>
<keyword evidence="3" id="KW-1185">Reference proteome</keyword>
<reference evidence="2 3" key="1">
    <citation type="submission" date="2017-02" db="EMBL/GenBank/DDBJ databases">
        <authorList>
            <person name="Peterson S.W."/>
        </authorList>
    </citation>
    <scope>NUCLEOTIDE SEQUENCE [LARGE SCALE GENOMIC DNA]</scope>
    <source>
        <strain evidence="2 3">DSM 18108</strain>
    </source>
</reference>
<protein>
    <submittedName>
        <fullName evidence="2">Uncharacterized protein</fullName>
    </submittedName>
</protein>
<proteinExistence type="predicted"/>
<feature type="region of interest" description="Disordered" evidence="1">
    <location>
        <begin position="33"/>
        <end position="53"/>
    </location>
</feature>
<evidence type="ECO:0000256" key="1">
    <source>
        <dbReference type="SAM" id="MobiDB-lite"/>
    </source>
</evidence>
<accession>A0A1T5P774</accession>
<dbReference type="Proteomes" id="UP000190166">
    <property type="component" value="Unassembled WGS sequence"/>
</dbReference>
<evidence type="ECO:0000313" key="3">
    <source>
        <dbReference type="Proteomes" id="UP000190166"/>
    </source>
</evidence>
<gene>
    <name evidence="2" type="ORF">SAMN05660461_4333</name>
</gene>
<dbReference type="AlphaFoldDB" id="A0A1T5P774"/>
<evidence type="ECO:0000313" key="2">
    <source>
        <dbReference type="EMBL" id="SKD08457.1"/>
    </source>
</evidence>